<organism evidence="1">
    <name type="scientific">Arion vulgaris</name>
    <dbReference type="NCBI Taxonomy" id="1028688"/>
    <lineage>
        <taxon>Eukaryota</taxon>
        <taxon>Metazoa</taxon>
        <taxon>Spiralia</taxon>
        <taxon>Lophotrochozoa</taxon>
        <taxon>Mollusca</taxon>
        <taxon>Gastropoda</taxon>
        <taxon>Heterobranchia</taxon>
        <taxon>Euthyneura</taxon>
        <taxon>Panpulmonata</taxon>
        <taxon>Eupulmonata</taxon>
        <taxon>Stylommatophora</taxon>
        <taxon>Helicina</taxon>
        <taxon>Arionoidea</taxon>
        <taxon>Arionidae</taxon>
        <taxon>Arion</taxon>
    </lineage>
</organism>
<evidence type="ECO:0000313" key="1">
    <source>
        <dbReference type="EMBL" id="CEK76630.1"/>
    </source>
</evidence>
<name>A0A0B7A9H8_9EUPU</name>
<gene>
    <name evidence="1" type="primary">ORF100833</name>
    <name evidence="2" type="synonym">ORF100835</name>
</gene>
<dbReference type="EMBL" id="HACG01029766">
    <property type="protein sequence ID" value="CEK76631.1"/>
    <property type="molecule type" value="Transcribed_RNA"/>
</dbReference>
<accession>A0A0B7A9H8</accession>
<proteinExistence type="predicted"/>
<dbReference type="AlphaFoldDB" id="A0A0B7A9H8"/>
<dbReference type="EMBL" id="HACG01029765">
    <property type="protein sequence ID" value="CEK76630.1"/>
    <property type="molecule type" value="Transcribed_RNA"/>
</dbReference>
<reference evidence="1" key="1">
    <citation type="submission" date="2014-12" db="EMBL/GenBank/DDBJ databases">
        <title>Insight into the proteome of Arion vulgaris.</title>
        <authorList>
            <person name="Aradska J."/>
            <person name="Bulat T."/>
            <person name="Smidak R."/>
            <person name="Sarate P."/>
            <person name="Gangsoo J."/>
            <person name="Sialana F."/>
            <person name="Bilban M."/>
            <person name="Lubec G."/>
        </authorList>
    </citation>
    <scope>NUCLEOTIDE SEQUENCE</scope>
    <source>
        <tissue evidence="1">Skin</tissue>
    </source>
</reference>
<sequence length="63" mass="7313">MRRGETYCWATTEYPYFCAFSTKRTLTQQSWQLFHFPPGQKVWVSILSHQCVAGLPRGAKDSN</sequence>
<protein>
    <submittedName>
        <fullName evidence="1">Uncharacterized protein</fullName>
    </submittedName>
</protein>
<evidence type="ECO:0000313" key="2">
    <source>
        <dbReference type="EMBL" id="CEK76631.1"/>
    </source>
</evidence>
<feature type="non-terminal residue" evidence="1">
    <location>
        <position position="63"/>
    </location>
</feature>